<organism evidence="2 3">
    <name type="scientific">Durusdinium trenchii</name>
    <dbReference type="NCBI Taxonomy" id="1381693"/>
    <lineage>
        <taxon>Eukaryota</taxon>
        <taxon>Sar</taxon>
        <taxon>Alveolata</taxon>
        <taxon>Dinophyceae</taxon>
        <taxon>Suessiales</taxon>
        <taxon>Symbiodiniaceae</taxon>
        <taxon>Durusdinium</taxon>
    </lineage>
</organism>
<comment type="caution">
    <text evidence="2">The sequence shown here is derived from an EMBL/GenBank/DDBJ whole genome shotgun (WGS) entry which is preliminary data.</text>
</comment>
<feature type="region of interest" description="Disordered" evidence="1">
    <location>
        <begin position="22"/>
        <end position="52"/>
    </location>
</feature>
<dbReference type="Proteomes" id="UP001642464">
    <property type="component" value="Unassembled WGS sequence"/>
</dbReference>
<feature type="compositionally biased region" description="Basic and acidic residues" evidence="1">
    <location>
        <begin position="39"/>
        <end position="52"/>
    </location>
</feature>
<evidence type="ECO:0000313" key="2">
    <source>
        <dbReference type="EMBL" id="CAK9042711.1"/>
    </source>
</evidence>
<name>A0ABP0LVF1_9DINO</name>
<dbReference type="EMBL" id="CAXAMM010018113">
    <property type="protein sequence ID" value="CAK9042711.1"/>
    <property type="molecule type" value="Genomic_DNA"/>
</dbReference>
<proteinExistence type="predicted"/>
<keyword evidence="3" id="KW-1185">Reference proteome</keyword>
<accession>A0ABP0LVF1</accession>
<feature type="non-terminal residue" evidence="2">
    <location>
        <position position="52"/>
    </location>
</feature>
<feature type="non-terminal residue" evidence="2">
    <location>
        <position position="1"/>
    </location>
</feature>
<evidence type="ECO:0000256" key="1">
    <source>
        <dbReference type="SAM" id="MobiDB-lite"/>
    </source>
</evidence>
<sequence>LPRRHFSFLPRKFRALITLPPLRPHVPRVTGTSPQKPRGGKERKSLTKAKQD</sequence>
<gene>
    <name evidence="2" type="ORF">SCF082_LOCUS24547</name>
</gene>
<reference evidence="2 3" key="1">
    <citation type="submission" date="2024-02" db="EMBL/GenBank/DDBJ databases">
        <authorList>
            <person name="Chen Y."/>
            <person name="Shah S."/>
            <person name="Dougan E. K."/>
            <person name="Thang M."/>
            <person name="Chan C."/>
        </authorList>
    </citation>
    <scope>NUCLEOTIDE SEQUENCE [LARGE SCALE GENOMIC DNA]</scope>
</reference>
<evidence type="ECO:0000313" key="3">
    <source>
        <dbReference type="Proteomes" id="UP001642464"/>
    </source>
</evidence>
<protein>
    <submittedName>
        <fullName evidence="2">Uncharacterized protein</fullName>
    </submittedName>
</protein>